<evidence type="ECO:0000256" key="2">
    <source>
        <dbReference type="ARBA" id="ARBA00022989"/>
    </source>
</evidence>
<dbReference type="GO" id="GO:0022857">
    <property type="term" value="F:transmembrane transporter activity"/>
    <property type="evidence" value="ECO:0007669"/>
    <property type="project" value="InterPro"/>
</dbReference>
<feature type="transmembrane region" description="Helical" evidence="4">
    <location>
        <begin position="105"/>
        <end position="126"/>
    </location>
</feature>
<feature type="transmembrane region" description="Helical" evidence="4">
    <location>
        <begin position="302"/>
        <end position="324"/>
    </location>
</feature>
<evidence type="ECO:0000256" key="4">
    <source>
        <dbReference type="SAM" id="Phobius"/>
    </source>
</evidence>
<evidence type="ECO:0000313" key="7">
    <source>
        <dbReference type="Proteomes" id="UP000092247"/>
    </source>
</evidence>
<dbReference type="InterPro" id="IPR020846">
    <property type="entry name" value="MFS_dom"/>
</dbReference>
<comment type="caution">
    <text evidence="6">The sequence shown here is derived from an EMBL/GenBank/DDBJ whole genome shotgun (WGS) entry which is preliminary data.</text>
</comment>
<feature type="transmembrane region" description="Helical" evidence="4">
    <location>
        <begin position="211"/>
        <end position="238"/>
    </location>
</feature>
<dbReference type="InterPro" id="IPR011701">
    <property type="entry name" value="MFS"/>
</dbReference>
<dbReference type="InterPro" id="IPR036259">
    <property type="entry name" value="MFS_trans_sf"/>
</dbReference>
<dbReference type="EMBL" id="LZEX01000006">
    <property type="protein sequence ID" value="OBU10008.1"/>
    <property type="molecule type" value="Genomic_DNA"/>
</dbReference>
<keyword evidence="3 4" id="KW-0472">Membrane</keyword>
<dbReference type="PANTHER" id="PTHR23542:SF1">
    <property type="entry name" value="MAJOR FACILITATOR SUPERFAMILY (MFS) PROFILE DOMAIN-CONTAINING PROTEIN"/>
    <property type="match status" value="1"/>
</dbReference>
<accession>A0A1B8HLG2</accession>
<feature type="transmembrane region" description="Helical" evidence="4">
    <location>
        <begin position="336"/>
        <end position="362"/>
    </location>
</feature>
<reference evidence="6 7" key="1">
    <citation type="submission" date="2016-06" db="EMBL/GenBank/DDBJ databases">
        <authorList>
            <person name="Kjaerup R.B."/>
            <person name="Dalgaard T.S."/>
            <person name="Juul-Madsen H.R."/>
        </authorList>
    </citation>
    <scope>NUCLEOTIDE SEQUENCE [LARGE SCALE GENOMIC DNA]</scope>
    <source>
        <strain evidence="6 7">GCSL-Mp3</strain>
    </source>
</reference>
<feature type="transmembrane region" description="Helical" evidence="4">
    <location>
        <begin position="368"/>
        <end position="389"/>
    </location>
</feature>
<proteinExistence type="predicted"/>
<sequence>MFSSYRVIFQHPGSRAFSGAGFIARMTVAMMGIGIITMIAQLRDSFFMAGITAAVYTFSAAFCAPMIARLVDRYGQSRILPKSIIISVLGTTALLLCTVYDAPDWAIWLSAVFVGAIPSMPAMIRARWTHIYKGDPRLQTAYSFESVLDEISFIIGPPLSVTLSIALFPQAGPLVAIIFLVVGTLLVVSQKRTEPPVHKRDGLAKGTVLRLPAIQLLMLALLALGVIVGTVDVLAVAFANAQGYPEGASYVLSVYAAGSCIAGFIFGAVRLPFSYTKQFVFTAAATLLTTLPLLLVTDLTGLGLTMFVAGFFFSPTMILAIGFVEREAPPNMLTEGFTWLITGLAVGVALGSAGVGMIIDTYGIDTGFLLAIGAGVCVLLIAVAGYVFVFKNDKNTSDK</sequence>
<feature type="transmembrane region" description="Helical" evidence="4">
    <location>
        <begin position="79"/>
        <end position="99"/>
    </location>
</feature>
<dbReference type="PANTHER" id="PTHR23542">
    <property type="match status" value="1"/>
</dbReference>
<dbReference type="RefSeq" id="WP_067422412.1">
    <property type="nucleotide sequence ID" value="NZ_CBCPID010000005.1"/>
</dbReference>
<feature type="transmembrane region" description="Helical" evidence="4">
    <location>
        <begin position="20"/>
        <end position="40"/>
    </location>
</feature>
<organism evidence="6 7">
    <name type="scientific">Morganella psychrotolerans</name>
    <dbReference type="NCBI Taxonomy" id="368603"/>
    <lineage>
        <taxon>Bacteria</taxon>
        <taxon>Pseudomonadati</taxon>
        <taxon>Pseudomonadota</taxon>
        <taxon>Gammaproteobacteria</taxon>
        <taxon>Enterobacterales</taxon>
        <taxon>Morganellaceae</taxon>
        <taxon>Morganella</taxon>
    </lineage>
</organism>
<dbReference type="Gene3D" id="1.20.1250.20">
    <property type="entry name" value="MFS general substrate transporter like domains"/>
    <property type="match status" value="2"/>
</dbReference>
<dbReference type="Pfam" id="PF07690">
    <property type="entry name" value="MFS_1"/>
    <property type="match status" value="1"/>
</dbReference>
<keyword evidence="2 4" id="KW-1133">Transmembrane helix</keyword>
<feature type="transmembrane region" description="Helical" evidence="4">
    <location>
        <begin position="278"/>
        <end position="296"/>
    </location>
</feature>
<evidence type="ECO:0000259" key="5">
    <source>
        <dbReference type="PROSITE" id="PS50850"/>
    </source>
</evidence>
<dbReference type="Proteomes" id="UP000092247">
    <property type="component" value="Unassembled WGS sequence"/>
</dbReference>
<feature type="transmembrane region" description="Helical" evidence="4">
    <location>
        <begin position="174"/>
        <end position="190"/>
    </location>
</feature>
<dbReference type="PROSITE" id="PS50850">
    <property type="entry name" value="MFS"/>
    <property type="match status" value="1"/>
</dbReference>
<dbReference type="STRING" id="368603.AYY16_08770"/>
<feature type="transmembrane region" description="Helical" evidence="4">
    <location>
        <begin position="46"/>
        <end position="67"/>
    </location>
</feature>
<feature type="transmembrane region" description="Helical" evidence="4">
    <location>
        <begin position="250"/>
        <end position="271"/>
    </location>
</feature>
<evidence type="ECO:0000313" key="6">
    <source>
        <dbReference type="EMBL" id="OBU10008.1"/>
    </source>
</evidence>
<protein>
    <submittedName>
        <fullName evidence="6">MFS transporter</fullName>
    </submittedName>
</protein>
<dbReference type="AlphaFoldDB" id="A0A1B8HLG2"/>
<keyword evidence="1 4" id="KW-0812">Transmembrane</keyword>
<evidence type="ECO:0000256" key="3">
    <source>
        <dbReference type="ARBA" id="ARBA00023136"/>
    </source>
</evidence>
<name>A0A1B8HLG2_9GAMM</name>
<feature type="domain" description="Major facilitator superfamily (MFS) profile" evidence="5">
    <location>
        <begin position="213"/>
        <end position="399"/>
    </location>
</feature>
<evidence type="ECO:0000256" key="1">
    <source>
        <dbReference type="ARBA" id="ARBA00022692"/>
    </source>
</evidence>
<gene>
    <name evidence="6" type="ORF">AYY17_17150</name>
</gene>
<dbReference type="SUPFAM" id="SSF103473">
    <property type="entry name" value="MFS general substrate transporter"/>
    <property type="match status" value="1"/>
</dbReference>